<dbReference type="PANTHER" id="PTHR33964">
    <property type="entry name" value="RE45066P-RELATED"/>
    <property type="match status" value="1"/>
</dbReference>
<name>A0A1B6D664_9HEMI</name>
<keyword evidence="1" id="KW-0472">Membrane</keyword>
<keyword evidence="1" id="KW-0812">Transmembrane</keyword>
<feature type="transmembrane region" description="Helical" evidence="1">
    <location>
        <begin position="123"/>
        <end position="143"/>
    </location>
</feature>
<reference evidence="2" key="1">
    <citation type="submission" date="2015-12" db="EMBL/GenBank/DDBJ databases">
        <title>De novo transcriptome assembly of four potential Pierce s Disease insect vectors from Arizona vineyards.</title>
        <authorList>
            <person name="Tassone E.E."/>
        </authorList>
    </citation>
    <scope>NUCLEOTIDE SEQUENCE</scope>
</reference>
<protein>
    <recommendedName>
        <fullName evidence="3">DUF19 domain-containing protein</fullName>
    </recommendedName>
</protein>
<sequence>MVIQEICQPGPYQREFLKHAPCMQEVKADYEECARDYQDKIQTLMNPDNNSQRSEFNVKRLCCSFQEYMKCSHAIVNDTCGAETALFTKRFLDRMSDSLIQTHCNRYSLDSEECDFELSSGTVLRLSHVLLFLGVVVSALVVLRT</sequence>
<evidence type="ECO:0000313" key="2">
    <source>
        <dbReference type="EMBL" id="JAS21178.1"/>
    </source>
</evidence>
<organism evidence="2">
    <name type="scientific">Clastoptera arizonana</name>
    <name type="common">Arizona spittle bug</name>
    <dbReference type="NCBI Taxonomy" id="38151"/>
    <lineage>
        <taxon>Eukaryota</taxon>
        <taxon>Metazoa</taxon>
        <taxon>Ecdysozoa</taxon>
        <taxon>Arthropoda</taxon>
        <taxon>Hexapoda</taxon>
        <taxon>Insecta</taxon>
        <taxon>Pterygota</taxon>
        <taxon>Neoptera</taxon>
        <taxon>Paraneoptera</taxon>
        <taxon>Hemiptera</taxon>
        <taxon>Auchenorrhyncha</taxon>
        <taxon>Cercopoidea</taxon>
        <taxon>Clastopteridae</taxon>
        <taxon>Clastoptera</taxon>
    </lineage>
</organism>
<dbReference type="AlphaFoldDB" id="A0A1B6D664"/>
<gene>
    <name evidence="2" type="ORF">g.10384</name>
</gene>
<dbReference type="PANTHER" id="PTHR33964:SF1">
    <property type="entry name" value="RE45066P"/>
    <property type="match status" value="1"/>
</dbReference>
<evidence type="ECO:0000256" key="1">
    <source>
        <dbReference type="SAM" id="Phobius"/>
    </source>
</evidence>
<keyword evidence="1" id="KW-1133">Transmembrane helix</keyword>
<proteinExistence type="predicted"/>
<dbReference type="EMBL" id="GEDC01016120">
    <property type="protein sequence ID" value="JAS21178.1"/>
    <property type="molecule type" value="Transcribed_RNA"/>
</dbReference>
<accession>A0A1B6D664</accession>
<evidence type="ECO:0008006" key="3">
    <source>
        <dbReference type="Google" id="ProtNLM"/>
    </source>
</evidence>